<dbReference type="AlphaFoldDB" id="A0A6J8AQY9"/>
<name>A0A6J8AQY9_MYTCO</name>
<accession>A0A6J8AQY9</accession>
<keyword evidence="2" id="KW-1185">Reference proteome</keyword>
<dbReference type="InterPro" id="IPR011042">
    <property type="entry name" value="6-blade_b-propeller_TolB-like"/>
</dbReference>
<sequence length="152" mass="16292">MAKNGTVVMRISSIQDNLVRLTMPHGTAIHPNKDIVVAAFDKSGGMMLRFDSEGRQKFKNTVTSPGVPFSPRGLTISKGGNIVCCNEANGEFYIINAKGQLMKTIQSNLIGISAIPWSLAFDTCGHLLIGTTNVPLITLQNTLTAKLLDSAC</sequence>
<evidence type="ECO:0008006" key="3">
    <source>
        <dbReference type="Google" id="ProtNLM"/>
    </source>
</evidence>
<proteinExistence type="predicted"/>
<evidence type="ECO:0000313" key="2">
    <source>
        <dbReference type="Proteomes" id="UP000507470"/>
    </source>
</evidence>
<evidence type="ECO:0000313" key="1">
    <source>
        <dbReference type="EMBL" id="CAC5372436.1"/>
    </source>
</evidence>
<dbReference type="Proteomes" id="UP000507470">
    <property type="component" value="Unassembled WGS sequence"/>
</dbReference>
<dbReference type="EMBL" id="CACVKT020001854">
    <property type="protein sequence ID" value="CAC5372436.1"/>
    <property type="molecule type" value="Genomic_DNA"/>
</dbReference>
<protein>
    <recommendedName>
        <fullName evidence="3">TRIM71</fullName>
    </recommendedName>
</protein>
<organism evidence="1 2">
    <name type="scientific">Mytilus coruscus</name>
    <name type="common">Sea mussel</name>
    <dbReference type="NCBI Taxonomy" id="42192"/>
    <lineage>
        <taxon>Eukaryota</taxon>
        <taxon>Metazoa</taxon>
        <taxon>Spiralia</taxon>
        <taxon>Lophotrochozoa</taxon>
        <taxon>Mollusca</taxon>
        <taxon>Bivalvia</taxon>
        <taxon>Autobranchia</taxon>
        <taxon>Pteriomorphia</taxon>
        <taxon>Mytilida</taxon>
        <taxon>Mytiloidea</taxon>
        <taxon>Mytilidae</taxon>
        <taxon>Mytilinae</taxon>
        <taxon>Mytilus</taxon>
    </lineage>
</organism>
<reference evidence="1 2" key="1">
    <citation type="submission" date="2020-06" db="EMBL/GenBank/DDBJ databases">
        <authorList>
            <person name="Li R."/>
            <person name="Bekaert M."/>
        </authorList>
    </citation>
    <scope>NUCLEOTIDE SEQUENCE [LARGE SCALE GENOMIC DNA]</scope>
    <source>
        <strain evidence="2">wild</strain>
    </source>
</reference>
<dbReference type="SUPFAM" id="SSF75011">
    <property type="entry name" value="3-carboxy-cis,cis-mucoante lactonizing enzyme"/>
    <property type="match status" value="1"/>
</dbReference>
<gene>
    <name evidence="1" type="ORF">MCOR_10516</name>
</gene>
<dbReference type="Gene3D" id="2.120.10.30">
    <property type="entry name" value="TolB, C-terminal domain"/>
    <property type="match status" value="1"/>
</dbReference>